<accession>A0A212LNR7</accession>
<dbReference type="InterPro" id="IPR018484">
    <property type="entry name" value="FGGY_N"/>
</dbReference>
<evidence type="ECO:0000313" key="7">
    <source>
        <dbReference type="EMBL" id="SCM79171.1"/>
    </source>
</evidence>
<evidence type="ECO:0000259" key="6">
    <source>
        <dbReference type="Pfam" id="PF02782"/>
    </source>
</evidence>
<dbReference type="SUPFAM" id="SSF53067">
    <property type="entry name" value="Actin-like ATPase domain"/>
    <property type="match status" value="2"/>
</dbReference>
<evidence type="ECO:0000259" key="5">
    <source>
        <dbReference type="Pfam" id="PF00370"/>
    </source>
</evidence>
<dbReference type="PIRSF" id="PIRSF000538">
    <property type="entry name" value="GlpK"/>
    <property type="match status" value="1"/>
</dbReference>
<comment type="similarity">
    <text evidence="1 4">Belongs to the FGGY kinase family.</text>
</comment>
<dbReference type="InterPro" id="IPR043129">
    <property type="entry name" value="ATPase_NBD"/>
</dbReference>
<dbReference type="PANTHER" id="PTHR43095:SF2">
    <property type="entry name" value="GLUCONOKINASE"/>
    <property type="match status" value="1"/>
</dbReference>
<dbReference type="GO" id="GO:0016301">
    <property type="term" value="F:kinase activity"/>
    <property type="evidence" value="ECO:0007669"/>
    <property type="project" value="UniProtKB-KW"/>
</dbReference>
<keyword evidence="2 4" id="KW-0808">Transferase</keyword>
<dbReference type="InterPro" id="IPR000577">
    <property type="entry name" value="Carb_kinase_FGGY"/>
</dbReference>
<dbReference type="Pfam" id="PF00370">
    <property type="entry name" value="FGGY_N"/>
    <property type="match status" value="1"/>
</dbReference>
<gene>
    <name evidence="7" type="primary">xylB</name>
    <name evidence="7" type="ORF">KL86PLE_90269</name>
</gene>
<dbReference type="EMBL" id="FMJD01000013">
    <property type="protein sequence ID" value="SCM79171.1"/>
    <property type="molecule type" value="Genomic_DNA"/>
</dbReference>
<dbReference type="CDD" id="cd07773">
    <property type="entry name" value="ASKHA_NBD_FGGY_FK"/>
    <property type="match status" value="1"/>
</dbReference>
<proteinExistence type="inferred from homology"/>
<name>A0A212LNR7_9HYPH</name>
<evidence type="ECO:0000256" key="4">
    <source>
        <dbReference type="RuleBase" id="RU003733"/>
    </source>
</evidence>
<feature type="domain" description="Carbohydrate kinase FGGY N-terminal" evidence="5">
    <location>
        <begin position="3"/>
        <end position="241"/>
    </location>
</feature>
<dbReference type="Pfam" id="PF02782">
    <property type="entry name" value="FGGY_C"/>
    <property type="match status" value="1"/>
</dbReference>
<dbReference type="InterPro" id="IPR050406">
    <property type="entry name" value="FGGY_Carb_Kinase"/>
</dbReference>
<dbReference type="GO" id="GO:0016773">
    <property type="term" value="F:phosphotransferase activity, alcohol group as acceptor"/>
    <property type="evidence" value="ECO:0007669"/>
    <property type="project" value="InterPro"/>
</dbReference>
<protein>
    <submittedName>
        <fullName evidence="7">Xylulose kinase</fullName>
    </submittedName>
</protein>
<evidence type="ECO:0000256" key="1">
    <source>
        <dbReference type="ARBA" id="ARBA00009156"/>
    </source>
</evidence>
<evidence type="ECO:0000256" key="3">
    <source>
        <dbReference type="ARBA" id="ARBA00022777"/>
    </source>
</evidence>
<evidence type="ECO:0000256" key="2">
    <source>
        <dbReference type="ARBA" id="ARBA00022679"/>
    </source>
</evidence>
<dbReference type="Gene3D" id="3.30.420.40">
    <property type="match status" value="2"/>
</dbReference>
<feature type="domain" description="Carbohydrate kinase FGGY C-terminal" evidence="6">
    <location>
        <begin position="294"/>
        <end position="443"/>
    </location>
</feature>
<dbReference type="RefSeq" id="WP_288198424.1">
    <property type="nucleotide sequence ID" value="NZ_LT608334.1"/>
</dbReference>
<dbReference type="GO" id="GO:0005975">
    <property type="term" value="P:carbohydrate metabolic process"/>
    <property type="evidence" value="ECO:0007669"/>
    <property type="project" value="InterPro"/>
</dbReference>
<dbReference type="InterPro" id="IPR018483">
    <property type="entry name" value="Carb_kinase_FGGY_CS"/>
</dbReference>
<sequence length="495" mass="51876">MALLGIDVGSTALKATLYAFDGDRLAGASLEYSAAKSGDGLPAETLWRALSDVIHRLRQAAPAAEIRAAAISSHGESFVPVDRAGRAIGPFILNTAPIAVDEAAAFADRFGKAEIFRRTGLPVHSMYALPKIAWLRANRPDIFAAADRFLCVEDYILTRLGVGSFISTSLASRTMALDLQSCAWIDDHLAFAGITKAQLAMPVASGTPVGRAAPGAGDELGLPHDVEWVTGGHDQGCCSLGAGGVAEGIAVDGTGTFECVSIPVRDAVLTSAALGCNFPTEHHTVTPLKLTLSYIAGGVALKWFRDVASRHILDLAAAKGVDPYELILADLPEEPTGLLMFPHFIGTGTPWLDARARGAVVGIDAATTYEEFAKAAIEGITLEMGWNLDLQASIGTEIGRIHAVGGGARSDRWLQMKADIFDREVIAVPGEASCAGAAMGAGVGIGTFGSHAEAAAAFVREGKAFTPRPRQVAAYREKAAHYRDVAGRLYGFVAP</sequence>
<dbReference type="PROSITE" id="PS00445">
    <property type="entry name" value="FGGY_KINASES_2"/>
    <property type="match status" value="1"/>
</dbReference>
<organism evidence="7">
    <name type="scientific">uncultured Pleomorphomonas sp</name>
    <dbReference type="NCBI Taxonomy" id="442121"/>
    <lineage>
        <taxon>Bacteria</taxon>
        <taxon>Pseudomonadati</taxon>
        <taxon>Pseudomonadota</taxon>
        <taxon>Alphaproteobacteria</taxon>
        <taxon>Hyphomicrobiales</taxon>
        <taxon>Pleomorphomonadaceae</taxon>
        <taxon>Pleomorphomonas</taxon>
        <taxon>environmental samples</taxon>
    </lineage>
</organism>
<dbReference type="PANTHER" id="PTHR43095">
    <property type="entry name" value="SUGAR KINASE"/>
    <property type="match status" value="1"/>
</dbReference>
<keyword evidence="3 4" id="KW-0418">Kinase</keyword>
<dbReference type="InterPro" id="IPR018485">
    <property type="entry name" value="FGGY_C"/>
</dbReference>
<dbReference type="AlphaFoldDB" id="A0A212LNR7"/>
<reference evidence="7" key="1">
    <citation type="submission" date="2016-08" db="EMBL/GenBank/DDBJ databases">
        <authorList>
            <person name="Seilhamer J.J."/>
        </authorList>
    </citation>
    <scope>NUCLEOTIDE SEQUENCE</scope>
    <source>
        <strain evidence="7">86</strain>
    </source>
</reference>